<evidence type="ECO:0000256" key="1">
    <source>
        <dbReference type="ARBA" id="ARBA00022642"/>
    </source>
</evidence>
<dbReference type="Pfam" id="PF22580">
    <property type="entry name" value="KYNU_C"/>
    <property type="match status" value="1"/>
</dbReference>
<dbReference type="PANTHER" id="PTHR14084">
    <property type="entry name" value="KYNURENINASE"/>
    <property type="match status" value="1"/>
</dbReference>
<comment type="caution">
    <text evidence="4">Lacks conserved residue(s) required for the propagation of feature annotation.</text>
</comment>
<comment type="similarity">
    <text evidence="4 6">Belongs to the kynureninase family.</text>
</comment>
<organism evidence="7 8">
    <name type="scientific">Blastococcus carthaginiensis</name>
    <dbReference type="NCBI Taxonomy" id="3050034"/>
    <lineage>
        <taxon>Bacteria</taxon>
        <taxon>Bacillati</taxon>
        <taxon>Actinomycetota</taxon>
        <taxon>Actinomycetes</taxon>
        <taxon>Geodermatophilales</taxon>
        <taxon>Geodermatophilaceae</taxon>
        <taxon>Blastococcus</taxon>
    </lineage>
</organism>
<evidence type="ECO:0000313" key="7">
    <source>
        <dbReference type="EMBL" id="MDP5182053.1"/>
    </source>
</evidence>
<evidence type="ECO:0000313" key="8">
    <source>
        <dbReference type="Proteomes" id="UP001233673"/>
    </source>
</evidence>
<comment type="catalytic activity">
    <reaction evidence="6">
        <text>3-hydroxy-L-kynurenine + H2O = 3-hydroxyanthranilate + L-alanine + H(+)</text>
        <dbReference type="Rhea" id="RHEA:25143"/>
        <dbReference type="ChEBI" id="CHEBI:15377"/>
        <dbReference type="ChEBI" id="CHEBI:15378"/>
        <dbReference type="ChEBI" id="CHEBI:36559"/>
        <dbReference type="ChEBI" id="CHEBI:57972"/>
        <dbReference type="ChEBI" id="CHEBI:58125"/>
        <dbReference type="EC" id="3.7.1.3"/>
    </reaction>
</comment>
<feature type="binding site" evidence="4">
    <location>
        <position position="232"/>
    </location>
    <ligand>
        <name>pyridoxal 5'-phosphate</name>
        <dbReference type="ChEBI" id="CHEBI:597326"/>
    </ligand>
</feature>
<dbReference type="Gene3D" id="3.90.1150.10">
    <property type="entry name" value="Aspartate Aminotransferase, domain 1"/>
    <property type="match status" value="1"/>
</dbReference>
<dbReference type="InterPro" id="IPR010111">
    <property type="entry name" value="Kynureninase"/>
</dbReference>
<accession>A0ABT9I913</accession>
<keyword evidence="1 4" id="KW-0662">Pyridine nucleotide biosynthesis</keyword>
<feature type="binding site" evidence="4">
    <location>
        <position position="288"/>
    </location>
    <ligand>
        <name>pyridoxal 5'-phosphate</name>
        <dbReference type="ChEBI" id="CHEBI:597326"/>
    </ligand>
</feature>
<dbReference type="HAMAP" id="MF_01970">
    <property type="entry name" value="Kynureninase"/>
    <property type="match status" value="1"/>
</dbReference>
<comment type="pathway">
    <text evidence="4 6">Amino-acid degradation; L-kynurenine degradation; L-alanine and anthranilate from L-kynurenine: step 1/1.</text>
</comment>
<reference evidence="8" key="1">
    <citation type="submission" date="2023-05" db="EMBL/GenBank/DDBJ databases">
        <title>Draft genome of Pseudofrankia sp. BMG5.37.</title>
        <authorList>
            <person name="Gtari M."/>
            <person name="Ghodhbane F."/>
            <person name="Sbissi I."/>
        </authorList>
    </citation>
    <scope>NUCLEOTIDE SEQUENCE [LARGE SCALE GENOMIC DNA]</scope>
    <source>
        <strain evidence="8">BMG 814</strain>
    </source>
</reference>
<name>A0ABT9I913_9ACTN</name>
<dbReference type="Proteomes" id="UP001233673">
    <property type="component" value="Unassembled WGS sequence"/>
</dbReference>
<comment type="function">
    <text evidence="4 6">Catalyzes the cleavage of L-kynurenine (L-Kyn) and L-3-hydroxykynurenine (L-3OHKyn) into anthranilic acid (AA) and 3-hydroxyanthranilic acid (3-OHAA), respectively.</text>
</comment>
<dbReference type="InterPro" id="IPR015422">
    <property type="entry name" value="PyrdxlP-dep_Trfase_small"/>
</dbReference>
<feature type="modified residue" description="N6-(pyridoxal phosphate)lysine" evidence="4">
    <location>
        <position position="233"/>
    </location>
</feature>
<evidence type="ECO:0000256" key="6">
    <source>
        <dbReference type="PIRNR" id="PIRNR038800"/>
    </source>
</evidence>
<feature type="binding site" evidence="4">
    <location>
        <position position="207"/>
    </location>
    <ligand>
        <name>pyridoxal 5'-phosphate</name>
        <dbReference type="ChEBI" id="CHEBI:597326"/>
    </ligand>
</feature>
<dbReference type="Gene3D" id="3.40.640.10">
    <property type="entry name" value="Type I PLP-dependent aspartate aminotransferase-like (Major domain)"/>
    <property type="match status" value="1"/>
</dbReference>
<comment type="subunit">
    <text evidence="4 6">Homodimer.</text>
</comment>
<comment type="caution">
    <text evidence="7">The sequence shown here is derived from an EMBL/GenBank/DDBJ whole genome shotgun (WGS) entry which is preliminary data.</text>
</comment>
<evidence type="ECO:0000256" key="5">
    <source>
        <dbReference type="NCBIfam" id="TIGR01814"/>
    </source>
</evidence>
<dbReference type="PIRSF" id="PIRSF038800">
    <property type="entry name" value="KYNU"/>
    <property type="match status" value="1"/>
</dbReference>
<dbReference type="EMBL" id="JASNFN010000004">
    <property type="protein sequence ID" value="MDP5182053.1"/>
    <property type="molecule type" value="Genomic_DNA"/>
</dbReference>
<feature type="binding site" evidence="4">
    <location>
        <begin position="130"/>
        <end position="133"/>
    </location>
    <ligand>
        <name>pyridoxal 5'-phosphate</name>
        <dbReference type="ChEBI" id="CHEBI:597326"/>
    </ligand>
</feature>
<comment type="catalytic activity">
    <reaction evidence="4 6">
        <text>L-kynurenine + H2O = anthranilate + L-alanine + H(+)</text>
        <dbReference type="Rhea" id="RHEA:16813"/>
        <dbReference type="ChEBI" id="CHEBI:15377"/>
        <dbReference type="ChEBI" id="CHEBI:15378"/>
        <dbReference type="ChEBI" id="CHEBI:16567"/>
        <dbReference type="ChEBI" id="CHEBI:57959"/>
        <dbReference type="ChEBI" id="CHEBI:57972"/>
        <dbReference type="EC" id="3.7.1.3"/>
    </reaction>
</comment>
<dbReference type="GO" id="GO:0030429">
    <property type="term" value="F:kynureninase activity"/>
    <property type="evidence" value="ECO:0007669"/>
    <property type="project" value="UniProtKB-EC"/>
</dbReference>
<dbReference type="InterPro" id="IPR015424">
    <property type="entry name" value="PyrdxlP-dep_Trfase"/>
</dbReference>
<dbReference type="InterPro" id="IPR015421">
    <property type="entry name" value="PyrdxlP-dep_Trfase_major"/>
</dbReference>
<sequence>MEPTRAHAEQLDAADPLAAFRARFAGTDDDDPDRLLYLDGNSLGRMPLATPAAVARVVEQEWARGLVGSWSQWIGAATRLGDELGAGVLGAGPGQVLVGDSTTVNLYELLVAGAAARPGRDVLVCTADDFPTDRYVVAGVAEARGMTVREIEADLDEGLDPAVLAAALDERVAVVVLSLVAYRSGALADVVAVTRAVHDVGALVLWDLSHAVGAVPTDLDASGADLAVGCTYKYLNGGPGAPAFLYVRRDLQAGLRSPIQGWFGQRDQFAMGPEYVPADGIERFGTGTPPVLGMAAVEVGAALVAEAGIDRLAAKARTMTDLVVALGDAWLVPHGVVLASPRQAARRGAHVTFAHPQAWQLTQALVDRGVVPDFRTPDRVRLGPAPLYTRFVDVWDAMARFRDVLEDRSFESFPAERARVT</sequence>
<evidence type="ECO:0000256" key="3">
    <source>
        <dbReference type="ARBA" id="ARBA00022898"/>
    </source>
</evidence>
<dbReference type="PANTHER" id="PTHR14084:SF0">
    <property type="entry name" value="KYNURENINASE"/>
    <property type="match status" value="1"/>
</dbReference>
<comment type="pathway">
    <text evidence="4 6">Cofactor biosynthesis; NAD(+) biosynthesis; quinolinate from L-kynurenine: step 2/3.</text>
</comment>
<dbReference type="RefSeq" id="WP_305998760.1">
    <property type="nucleotide sequence ID" value="NZ_JASNFN010000004.1"/>
</dbReference>
<feature type="binding site" evidence="4">
    <location>
        <position position="262"/>
    </location>
    <ligand>
        <name>pyridoxal 5'-phosphate</name>
        <dbReference type="ChEBI" id="CHEBI:597326"/>
    </ligand>
</feature>
<dbReference type="SUPFAM" id="SSF53383">
    <property type="entry name" value="PLP-dependent transferases"/>
    <property type="match status" value="1"/>
</dbReference>
<evidence type="ECO:0000256" key="4">
    <source>
        <dbReference type="HAMAP-Rule" id="MF_01970"/>
    </source>
</evidence>
<keyword evidence="3 4" id="KW-0663">Pyridoxal phosphate</keyword>
<gene>
    <name evidence="4 7" type="primary">kynU</name>
    <name evidence="7" type="ORF">QOZ88_05335</name>
</gene>
<feature type="binding site" evidence="4">
    <location>
        <position position="210"/>
    </location>
    <ligand>
        <name>pyridoxal 5'-phosphate</name>
        <dbReference type="ChEBI" id="CHEBI:597326"/>
    </ligand>
</feature>
<keyword evidence="2 4" id="KW-0378">Hydrolase</keyword>
<proteinExistence type="inferred from homology"/>
<feature type="binding site" evidence="4">
    <location>
        <position position="103"/>
    </location>
    <ligand>
        <name>pyridoxal 5'-phosphate</name>
        <dbReference type="ChEBI" id="CHEBI:597326"/>
    </ligand>
</feature>
<dbReference type="EC" id="3.7.1.3" evidence="4 5"/>
<evidence type="ECO:0000256" key="2">
    <source>
        <dbReference type="ARBA" id="ARBA00022801"/>
    </source>
</evidence>
<dbReference type="NCBIfam" id="TIGR01814">
    <property type="entry name" value="kynureninase"/>
    <property type="match status" value="1"/>
</dbReference>
<keyword evidence="8" id="KW-1185">Reference proteome</keyword>
<feature type="binding site" evidence="4">
    <location>
        <position position="102"/>
    </location>
    <ligand>
        <name>pyridoxal 5'-phosphate</name>
        <dbReference type="ChEBI" id="CHEBI:597326"/>
    </ligand>
</feature>
<protein>
    <recommendedName>
        <fullName evidence="4 5">Kynureninase</fullName>
        <ecNumber evidence="4 5">3.7.1.3</ecNumber>
    </recommendedName>
    <alternativeName>
        <fullName evidence="4">L-kynurenine hydrolase</fullName>
    </alternativeName>
</protein>
<comment type="cofactor">
    <cofactor evidence="4 6">
        <name>pyridoxal 5'-phosphate</name>
        <dbReference type="ChEBI" id="CHEBI:597326"/>
    </cofactor>
</comment>